<accession>A0A7U7J122</accession>
<keyword evidence="3 7" id="KW-0812">Transmembrane</keyword>
<feature type="transmembrane region" description="Helical" evidence="7">
    <location>
        <begin position="90"/>
        <end position="112"/>
    </location>
</feature>
<feature type="transmembrane region" description="Helical" evidence="7">
    <location>
        <begin position="63"/>
        <end position="78"/>
    </location>
</feature>
<feature type="transmembrane region" description="Helical" evidence="7">
    <location>
        <begin position="302"/>
        <end position="322"/>
    </location>
</feature>
<evidence type="ECO:0000313" key="9">
    <source>
        <dbReference type="Proteomes" id="UP000027590"/>
    </source>
</evidence>
<comment type="subcellular location">
    <subcellularLocation>
        <location evidence="1">Membrane</location>
        <topology evidence="1">Multi-pass membrane protein</topology>
    </subcellularLocation>
</comment>
<evidence type="ECO:0000256" key="4">
    <source>
        <dbReference type="ARBA" id="ARBA00022989"/>
    </source>
</evidence>
<sequence>MAASFHSGTLTETPRTMTHPHHRTTQPLRLSPPSKTLQKRARGFLALFFVLAALWTLRHMLPALLWGGIFAIALWPLYKRSTRRFGHTIWLPLLFTGVLALIFLVPVSFISIKTADEIHSAFLWLDTIRHQGLPAPAWLDRLPVASGPATALWTEHLSNPDALNDLFHSLNLGHGMAVGKQFGSEVLHRGILFGFSMLTLFFLLKDGDSIIRKCMIGSQRLFGAQGESLARQIVASIHGTVSGLVLVGLGEGAIMGVCYVVAGAPQPLIFGLATAIAAMVPLLGWIAVTGVCLLIAFKGSMLAAAIVWLIGAVVLFVADHFIRPVLIGGSTKVPFLWVLMGILGGAETWQLMGLFIGPAIMAALHLLWTLWTSNKVSGQRTGHIVRE</sequence>
<keyword evidence="5 7" id="KW-0472">Membrane</keyword>
<dbReference type="EMBL" id="CBLY010000006">
    <property type="protein sequence ID" value="CDG33676.1"/>
    <property type="molecule type" value="Genomic_DNA"/>
</dbReference>
<evidence type="ECO:0000313" key="8">
    <source>
        <dbReference type="EMBL" id="CDG33676.1"/>
    </source>
</evidence>
<dbReference type="Pfam" id="PF01594">
    <property type="entry name" value="AI-2E_transport"/>
    <property type="match status" value="1"/>
</dbReference>
<evidence type="ECO:0000256" key="1">
    <source>
        <dbReference type="ARBA" id="ARBA00004141"/>
    </source>
</evidence>
<comment type="caution">
    <text evidence="8">The sequence shown here is derived from an EMBL/GenBank/DDBJ whole genome shotgun (WGS) entry which is preliminary data.</text>
</comment>
<feature type="region of interest" description="Disordered" evidence="6">
    <location>
        <begin position="1"/>
        <end position="34"/>
    </location>
</feature>
<gene>
    <name evidence="8" type="ORF">SACS_0938</name>
</gene>
<feature type="transmembrane region" description="Helical" evidence="7">
    <location>
        <begin position="268"/>
        <end position="295"/>
    </location>
</feature>
<protein>
    <submittedName>
        <fullName evidence="8">COG0628: Predicted permease</fullName>
    </submittedName>
</protein>
<evidence type="ECO:0000256" key="3">
    <source>
        <dbReference type="ARBA" id="ARBA00022692"/>
    </source>
</evidence>
<dbReference type="InterPro" id="IPR002549">
    <property type="entry name" value="AI-2E-like"/>
</dbReference>
<reference evidence="8 9" key="1">
    <citation type="journal article" date="2014" name="Genome Biol. Evol.">
        <title>Acetic acid bacteria genomes reveal functional traits for adaptation to life in insect guts.</title>
        <authorList>
            <person name="Chouaia B."/>
            <person name="Gaiarsa S."/>
            <person name="Crotti E."/>
            <person name="Comandatore F."/>
            <person name="Degli Esposti M."/>
            <person name="Ricci I."/>
            <person name="Alma A."/>
            <person name="Favia G."/>
            <person name="Bandi C."/>
            <person name="Daffonchio D."/>
        </authorList>
    </citation>
    <scope>NUCLEOTIDE SEQUENCE [LARGE SCALE GENOMIC DNA]</scope>
    <source>
        <strain evidence="9">AM169</strain>
    </source>
</reference>
<dbReference type="PANTHER" id="PTHR21716:SF61">
    <property type="entry name" value="BLR8064 PROTEIN"/>
    <property type="match status" value="1"/>
</dbReference>
<dbReference type="AlphaFoldDB" id="A0A7U7J122"/>
<feature type="transmembrane region" description="Helical" evidence="7">
    <location>
        <begin position="349"/>
        <end position="371"/>
    </location>
</feature>
<comment type="similarity">
    <text evidence="2">Belongs to the autoinducer-2 exporter (AI-2E) (TC 2.A.86) family.</text>
</comment>
<keyword evidence="4 7" id="KW-1133">Transmembrane helix</keyword>
<proteinExistence type="inferred from homology"/>
<feature type="transmembrane region" description="Helical" evidence="7">
    <location>
        <begin position="241"/>
        <end position="262"/>
    </location>
</feature>
<evidence type="ECO:0000256" key="5">
    <source>
        <dbReference type="ARBA" id="ARBA00023136"/>
    </source>
</evidence>
<evidence type="ECO:0000256" key="2">
    <source>
        <dbReference type="ARBA" id="ARBA00009773"/>
    </source>
</evidence>
<dbReference type="Proteomes" id="UP000027590">
    <property type="component" value="Unassembled WGS sequence"/>
</dbReference>
<feature type="compositionally biased region" description="Polar residues" evidence="6">
    <location>
        <begin position="1"/>
        <end position="10"/>
    </location>
</feature>
<name>A0A7U7J122_9PROT</name>
<dbReference type="GO" id="GO:0016020">
    <property type="term" value="C:membrane"/>
    <property type="evidence" value="ECO:0007669"/>
    <property type="project" value="UniProtKB-SubCell"/>
</dbReference>
<evidence type="ECO:0000256" key="7">
    <source>
        <dbReference type="SAM" id="Phobius"/>
    </source>
</evidence>
<feature type="transmembrane region" description="Helical" evidence="7">
    <location>
        <begin position="186"/>
        <end position="204"/>
    </location>
</feature>
<evidence type="ECO:0000256" key="6">
    <source>
        <dbReference type="SAM" id="MobiDB-lite"/>
    </source>
</evidence>
<dbReference type="PANTHER" id="PTHR21716">
    <property type="entry name" value="TRANSMEMBRANE PROTEIN"/>
    <property type="match status" value="1"/>
</dbReference>
<reference evidence="8 9" key="2">
    <citation type="journal article" date="2014" name="PLoS ONE">
        <title>Evolution of mitochondria reconstructed from the energy metabolism of living bacteria.</title>
        <authorList>
            <person name="Degli Esposti M."/>
            <person name="Chouaia B."/>
            <person name="Comandatore F."/>
            <person name="Crotti E."/>
            <person name="Sassera D."/>
            <person name="Lievens P.M."/>
            <person name="Daffonchio D."/>
            <person name="Bandi C."/>
        </authorList>
    </citation>
    <scope>NUCLEOTIDE SEQUENCE [LARGE SCALE GENOMIC DNA]</scope>
    <source>
        <strain evidence="9">AM169</strain>
    </source>
</reference>
<organism evidence="8 9">
    <name type="scientific">Parasaccharibacter apium</name>
    <dbReference type="NCBI Taxonomy" id="1510841"/>
    <lineage>
        <taxon>Bacteria</taxon>
        <taxon>Pseudomonadati</taxon>
        <taxon>Pseudomonadota</taxon>
        <taxon>Alphaproteobacteria</taxon>
        <taxon>Acetobacterales</taxon>
        <taxon>Acetobacteraceae</taxon>
        <taxon>Parasaccharibacter</taxon>
    </lineage>
</organism>